<evidence type="ECO:0000313" key="2">
    <source>
        <dbReference type="EMBL" id="CAG5097716.1"/>
    </source>
</evidence>
<protein>
    <submittedName>
        <fullName evidence="2">Oidioi.mRNA.OKI2018_I69.XSR.g15201.t1.cds</fullName>
    </submittedName>
</protein>
<gene>
    <name evidence="2" type="ORF">OKIOD_LOCUS6759</name>
</gene>
<keyword evidence="1" id="KW-0472">Membrane</keyword>
<accession>A0ABN7SC32</accession>
<dbReference type="EMBL" id="OU015569">
    <property type="protein sequence ID" value="CAG5097716.1"/>
    <property type="molecule type" value="Genomic_DNA"/>
</dbReference>
<organism evidence="2 3">
    <name type="scientific">Oikopleura dioica</name>
    <name type="common">Tunicate</name>
    <dbReference type="NCBI Taxonomy" id="34765"/>
    <lineage>
        <taxon>Eukaryota</taxon>
        <taxon>Metazoa</taxon>
        <taxon>Chordata</taxon>
        <taxon>Tunicata</taxon>
        <taxon>Appendicularia</taxon>
        <taxon>Copelata</taxon>
        <taxon>Oikopleuridae</taxon>
        <taxon>Oikopleura</taxon>
    </lineage>
</organism>
<proteinExistence type="predicted"/>
<keyword evidence="3" id="KW-1185">Reference proteome</keyword>
<reference evidence="2 3" key="1">
    <citation type="submission" date="2021-04" db="EMBL/GenBank/DDBJ databases">
        <authorList>
            <person name="Bliznina A."/>
        </authorList>
    </citation>
    <scope>NUCLEOTIDE SEQUENCE [LARGE SCALE GENOMIC DNA]</scope>
</reference>
<sequence length="150" mass="17287">MIVSDEKVIYLPGDNDIGGEGGERVTNRHLERFHRSFSTDFAVLAGRRFQASHEIEREEPRILEKSDVLLRHFPMGSPIPSVGKFGAENIEILMPTCSYRMGVYKMAYGALILGENDEFEFIPLHIPGRFPFLIIYILLCFLWLLYFCIE</sequence>
<dbReference type="Proteomes" id="UP001158576">
    <property type="component" value="Chromosome XSR"/>
</dbReference>
<feature type="transmembrane region" description="Helical" evidence="1">
    <location>
        <begin position="130"/>
        <end position="149"/>
    </location>
</feature>
<keyword evidence="1" id="KW-0812">Transmembrane</keyword>
<evidence type="ECO:0000256" key="1">
    <source>
        <dbReference type="SAM" id="Phobius"/>
    </source>
</evidence>
<keyword evidence="1" id="KW-1133">Transmembrane helix</keyword>
<name>A0ABN7SC32_OIKDI</name>
<evidence type="ECO:0000313" key="3">
    <source>
        <dbReference type="Proteomes" id="UP001158576"/>
    </source>
</evidence>